<accession>A0A6C0HDR9</accession>
<dbReference type="EMBL" id="MN739930">
    <property type="protein sequence ID" value="QHT78285.1"/>
    <property type="molecule type" value="Genomic_DNA"/>
</dbReference>
<protein>
    <submittedName>
        <fullName evidence="1">Uncharacterized protein</fullName>
    </submittedName>
</protein>
<evidence type="ECO:0000313" key="1">
    <source>
        <dbReference type="EMBL" id="QHT78285.1"/>
    </source>
</evidence>
<dbReference type="AlphaFoldDB" id="A0A6C0HDR9"/>
<organism evidence="1">
    <name type="scientific">viral metagenome</name>
    <dbReference type="NCBI Taxonomy" id="1070528"/>
    <lineage>
        <taxon>unclassified sequences</taxon>
        <taxon>metagenomes</taxon>
        <taxon>organismal metagenomes</taxon>
    </lineage>
</organism>
<proteinExistence type="predicted"/>
<reference evidence="1" key="1">
    <citation type="journal article" date="2020" name="Nature">
        <title>Giant virus diversity and host interactions through global metagenomics.</title>
        <authorList>
            <person name="Schulz F."/>
            <person name="Roux S."/>
            <person name="Paez-Espino D."/>
            <person name="Jungbluth S."/>
            <person name="Walsh D.A."/>
            <person name="Denef V.J."/>
            <person name="McMahon K.D."/>
            <person name="Konstantinidis K.T."/>
            <person name="Eloe-Fadrosh E.A."/>
            <person name="Kyrpides N.C."/>
            <person name="Woyke T."/>
        </authorList>
    </citation>
    <scope>NUCLEOTIDE SEQUENCE</scope>
    <source>
        <strain evidence="1">GVMAG-M-3300023179-91</strain>
    </source>
</reference>
<name>A0A6C0HDR9_9ZZZZ</name>
<sequence>MNFQKRNCSMYPHGDPDNKPNVPYWVLAIFGVYIICNTPRNPPHLT</sequence>